<accession>R4ME03</accession>
<proteinExistence type="predicted"/>
<name>R4ME03_MYCTX</name>
<evidence type="ECO:0000259" key="2">
    <source>
        <dbReference type="Pfam" id="PF02538"/>
    </source>
</evidence>
<dbReference type="BioCyc" id="MTUB1310114:G13A2-277-MONOMER"/>
<dbReference type="GO" id="GO:0005829">
    <property type="term" value="C:cytosol"/>
    <property type="evidence" value="ECO:0007669"/>
    <property type="project" value="TreeGrafter"/>
</dbReference>
<reference evidence="3 4" key="1">
    <citation type="journal article" date="2013" name="Genome Announc.">
        <title>Whole-Genome Sequences of Four Clinical Isolates of Mycobacterium tuberculosis from Tamil Nadu, South India.</title>
        <authorList>
            <person name="Narayanan S."/>
            <person name="Deshpande U."/>
        </authorList>
    </citation>
    <scope>NUCLEOTIDE SEQUENCE [LARGE SCALE GENOMIC DNA]</scope>
    <source>
        <strain evidence="3 4">CAS/NITR204</strain>
    </source>
</reference>
<evidence type="ECO:0000256" key="1">
    <source>
        <dbReference type="SAM" id="MobiDB-lite"/>
    </source>
</evidence>
<dbReference type="InterPro" id="IPR003692">
    <property type="entry name" value="Hydantoinase_B"/>
</dbReference>
<dbReference type="PATRIC" id="fig|1310114.3.peg.392"/>
<dbReference type="EMBL" id="CP005386">
    <property type="protein sequence ID" value="AGL25732.1"/>
    <property type="molecule type" value="Genomic_DNA"/>
</dbReference>
<organism evidence="3 4">
    <name type="scientific">Mycobacterium tuberculosis CAS/NITR204</name>
    <dbReference type="NCBI Taxonomy" id="1310114"/>
    <lineage>
        <taxon>Bacteria</taxon>
        <taxon>Bacillati</taxon>
        <taxon>Actinomycetota</taxon>
        <taxon>Actinomycetes</taxon>
        <taxon>Mycobacteriales</taxon>
        <taxon>Mycobacteriaceae</taxon>
        <taxon>Mycobacterium</taxon>
        <taxon>Mycobacterium tuberculosis complex</taxon>
    </lineage>
</organism>
<dbReference type="GO" id="GO:0017168">
    <property type="term" value="F:5-oxoprolinase (ATP-hydrolyzing) activity"/>
    <property type="evidence" value="ECO:0007669"/>
    <property type="project" value="TreeGrafter"/>
</dbReference>
<feature type="domain" description="Hydantoinase B/oxoprolinase" evidence="2">
    <location>
        <begin position="33"/>
        <end position="285"/>
    </location>
</feature>
<dbReference type="HOGENOM" id="CLU_674095_0_0_11"/>
<dbReference type="Proteomes" id="UP000013548">
    <property type="component" value="Chromosome"/>
</dbReference>
<gene>
    <name evidence="3" type="ORF">J113_01885</name>
</gene>
<evidence type="ECO:0000313" key="4">
    <source>
        <dbReference type="Proteomes" id="UP000013548"/>
    </source>
</evidence>
<dbReference type="Pfam" id="PF02538">
    <property type="entry name" value="Hydantoinase_B"/>
    <property type="match status" value="1"/>
</dbReference>
<dbReference type="GO" id="GO:0006749">
    <property type="term" value="P:glutathione metabolic process"/>
    <property type="evidence" value="ECO:0007669"/>
    <property type="project" value="TreeGrafter"/>
</dbReference>
<protein>
    <submittedName>
        <fullName evidence="3">5-oxoprolinase</fullName>
    </submittedName>
</protein>
<dbReference type="PANTHER" id="PTHR11365:SF23">
    <property type="entry name" value="HYPOTHETICAL 5-OXOPROLINASE (EUROFUNG)-RELATED"/>
    <property type="match status" value="1"/>
</dbReference>
<dbReference type="KEGG" id="mtuc:J113_01885"/>
<dbReference type="PANTHER" id="PTHR11365">
    <property type="entry name" value="5-OXOPROLINASE RELATED"/>
    <property type="match status" value="1"/>
</dbReference>
<evidence type="ECO:0000313" key="3">
    <source>
        <dbReference type="EMBL" id="AGL25732.1"/>
    </source>
</evidence>
<feature type="region of interest" description="Disordered" evidence="1">
    <location>
        <begin position="346"/>
        <end position="367"/>
    </location>
</feature>
<dbReference type="AlphaFoldDB" id="R4ME03"/>
<sequence length="408" mass="45143">MTETGHLLAQRVVTPPRPDAATRAGFEAGFEADPVLLEIFNNLFMSIAEQMGFRLEATAQSVNIRERLDFSCALFDPDGNLVANAPHIPVHLGSMGTTVKEVIRRRLSGMKPGDVYAVNDPYHGGTHLPDITVITPVFNTGGEDVLFFVASRGHHAEIGGITPGSMPADSREIHEEGVLFDNWLLAENGRFREAETRRLLTEAPFGSRNPDTNLADLRAQIAANQKGVDEVGKMIDHFGRDVVAAYMRHVQDNAEEAVRRVIDRLDNGAYRYRMDSGATIAVRINAPAPPAATIARNLGSAGHQLQRTDLGGECGGALRVPDPGRRRHPAQRRLPAPVAYRRPRRLDARTNPSRRGGRWQRRNLAGDHRRAVRRVGCAGRGIRDDEQRHVRQRAAPVLRNRRIGLRGR</sequence>
<dbReference type="InterPro" id="IPR045079">
    <property type="entry name" value="Oxoprolinase-like"/>
</dbReference>